<keyword evidence="5 6" id="KW-0472">Membrane</keyword>
<accession>A0A371XBL0</accession>
<evidence type="ECO:0000256" key="4">
    <source>
        <dbReference type="ARBA" id="ARBA00022989"/>
    </source>
</evidence>
<feature type="transmembrane region" description="Helical" evidence="6">
    <location>
        <begin position="106"/>
        <end position="123"/>
    </location>
</feature>
<comment type="caution">
    <text evidence="7">The sequence shown here is derived from an EMBL/GenBank/DDBJ whole genome shotgun (WGS) entry which is preliminary data.</text>
</comment>
<dbReference type="AlphaFoldDB" id="A0A371XBL0"/>
<dbReference type="InterPro" id="IPR001425">
    <property type="entry name" value="Arc/bac/fun_rhodopsins"/>
</dbReference>
<feature type="transmembrane region" description="Helical" evidence="6">
    <location>
        <begin position="170"/>
        <end position="189"/>
    </location>
</feature>
<protein>
    <recommendedName>
        <fullName evidence="9">Rhodopsin</fullName>
    </recommendedName>
</protein>
<dbReference type="Gene3D" id="1.20.1070.10">
    <property type="entry name" value="Rhodopsin 7-helix transmembrane proteins"/>
    <property type="match status" value="1"/>
</dbReference>
<evidence type="ECO:0000256" key="6">
    <source>
        <dbReference type="SAM" id="Phobius"/>
    </source>
</evidence>
<organism evidence="7 8">
    <name type="scientific">Mesorhizobium denitrificans</name>
    <dbReference type="NCBI Taxonomy" id="2294114"/>
    <lineage>
        <taxon>Bacteria</taxon>
        <taxon>Pseudomonadati</taxon>
        <taxon>Pseudomonadota</taxon>
        <taxon>Alphaproteobacteria</taxon>
        <taxon>Hyphomicrobiales</taxon>
        <taxon>Phyllobacteriaceae</taxon>
        <taxon>Mesorhizobium</taxon>
    </lineage>
</organism>
<evidence type="ECO:0000256" key="5">
    <source>
        <dbReference type="ARBA" id="ARBA00023136"/>
    </source>
</evidence>
<evidence type="ECO:0000256" key="3">
    <source>
        <dbReference type="ARBA" id="ARBA00022692"/>
    </source>
</evidence>
<feature type="transmembrane region" description="Helical" evidence="6">
    <location>
        <begin position="15"/>
        <end position="34"/>
    </location>
</feature>
<evidence type="ECO:0008006" key="9">
    <source>
        <dbReference type="Google" id="ProtNLM"/>
    </source>
</evidence>
<evidence type="ECO:0000313" key="7">
    <source>
        <dbReference type="EMBL" id="RFC66599.1"/>
    </source>
</evidence>
<feature type="transmembrane region" description="Helical" evidence="6">
    <location>
        <begin position="135"/>
        <end position="158"/>
    </location>
</feature>
<dbReference type="Pfam" id="PF01036">
    <property type="entry name" value="Bac_rhodopsin"/>
    <property type="match status" value="1"/>
</dbReference>
<keyword evidence="4 6" id="KW-1133">Transmembrane helix</keyword>
<reference evidence="8" key="1">
    <citation type="submission" date="2018-08" db="EMBL/GenBank/DDBJ databases">
        <authorList>
            <person name="Im W.T."/>
        </authorList>
    </citation>
    <scope>NUCLEOTIDE SEQUENCE [LARGE SCALE GENOMIC DNA]</scope>
    <source>
        <strain evidence="8">LA-28</strain>
    </source>
</reference>
<proteinExistence type="inferred from homology"/>
<evidence type="ECO:0000256" key="2">
    <source>
        <dbReference type="ARBA" id="ARBA00008130"/>
    </source>
</evidence>
<feature type="transmembrane region" description="Helical" evidence="6">
    <location>
        <begin position="78"/>
        <end position="99"/>
    </location>
</feature>
<evidence type="ECO:0000256" key="1">
    <source>
        <dbReference type="ARBA" id="ARBA00004141"/>
    </source>
</evidence>
<keyword evidence="3 6" id="KW-0812">Transmembrane</keyword>
<feature type="transmembrane region" description="Helical" evidence="6">
    <location>
        <begin position="201"/>
        <end position="224"/>
    </location>
</feature>
<dbReference type="EMBL" id="QURN01000012">
    <property type="protein sequence ID" value="RFC66599.1"/>
    <property type="molecule type" value="Genomic_DNA"/>
</dbReference>
<evidence type="ECO:0000313" key="8">
    <source>
        <dbReference type="Proteomes" id="UP000262379"/>
    </source>
</evidence>
<keyword evidence="8" id="KW-1185">Reference proteome</keyword>
<gene>
    <name evidence="7" type="ORF">DY251_15205</name>
</gene>
<sequence length="229" mass="24994">MFQTLFSSSDVTSTALSVATVATLATAVLTMLGLSWTSERWRVPVALSAVALLASGLVYQSALNLWLTGHQLTPATRYVAWFVVQPLQICSVFFFARISGAVPSGVFWRTGAAAILMVLSRYLGDAQIFNPTLGVLLSIAFWLYILGEMYFGAMAEVVRKSSRPIRLGYFWVRLIMTIGWAIYPILHFVDVVIGAGHVPSVIVLYTVADLVNLIAVSLIVLAVAGEERF</sequence>
<dbReference type="GO" id="GO:0016020">
    <property type="term" value="C:membrane"/>
    <property type="evidence" value="ECO:0007669"/>
    <property type="project" value="UniProtKB-SubCell"/>
</dbReference>
<dbReference type="Proteomes" id="UP000262379">
    <property type="component" value="Unassembled WGS sequence"/>
</dbReference>
<dbReference type="SMART" id="SM01021">
    <property type="entry name" value="Bac_rhodopsin"/>
    <property type="match status" value="1"/>
</dbReference>
<dbReference type="RefSeq" id="WP_116624776.1">
    <property type="nucleotide sequence ID" value="NZ_QURN01000012.1"/>
</dbReference>
<comment type="similarity">
    <text evidence="2">Belongs to the archaeal/bacterial/fungal opsin family.</text>
</comment>
<feature type="transmembrane region" description="Helical" evidence="6">
    <location>
        <begin position="46"/>
        <end position="66"/>
    </location>
</feature>
<comment type="subcellular location">
    <subcellularLocation>
        <location evidence="1">Membrane</location>
        <topology evidence="1">Multi-pass membrane protein</topology>
    </subcellularLocation>
</comment>
<name>A0A371XBL0_9HYPH</name>
<dbReference type="SUPFAM" id="SSF81321">
    <property type="entry name" value="Family A G protein-coupled receptor-like"/>
    <property type="match status" value="1"/>
</dbReference>